<accession>A0A167KBU1</accession>
<sequence>MKTVLKSVLILAVTFGAASFTNTMTKRIDIKESTIEWKGKKVLGSHNGTINLQSGYLEIENEQLTGGEFVVDMTSINVMDLEGEGKEKLEGHLKSDDFFGIETYPTAKLVIKNATKNADGYLVNGDLTIKGETHPVNFDMDMGTDFASTTLKVDRTKFGVRYGSGSFFDNLGDNTISDTFELKVTLKF</sequence>
<dbReference type="InterPro" id="IPR007372">
    <property type="entry name" value="Lipid/polyisoprenoid-bd_YceI"/>
</dbReference>
<evidence type="ECO:0000313" key="4">
    <source>
        <dbReference type="Proteomes" id="UP000077013"/>
    </source>
</evidence>
<proteinExistence type="predicted"/>
<protein>
    <submittedName>
        <fullName evidence="3">Lipid-binding protein</fullName>
    </submittedName>
</protein>
<dbReference type="PANTHER" id="PTHR34406">
    <property type="entry name" value="PROTEIN YCEI"/>
    <property type="match status" value="1"/>
</dbReference>
<keyword evidence="1" id="KW-0732">Signal</keyword>
<dbReference type="InterPro" id="IPR036761">
    <property type="entry name" value="TTHA0802/YceI-like_sf"/>
</dbReference>
<keyword evidence="4" id="KW-1185">Reference proteome</keyword>
<feature type="domain" description="Lipid/polyisoprenoid-binding YceI-like" evidence="2">
    <location>
        <begin position="25"/>
        <end position="187"/>
    </location>
</feature>
<dbReference type="SMART" id="SM00867">
    <property type="entry name" value="YceI"/>
    <property type="match status" value="1"/>
</dbReference>
<feature type="signal peptide" evidence="1">
    <location>
        <begin position="1"/>
        <end position="17"/>
    </location>
</feature>
<organism evidence="3 4">
    <name type="scientific">Cochleicola gelatinilyticus</name>
    <dbReference type="NCBI Taxonomy" id="1763537"/>
    <lineage>
        <taxon>Bacteria</taxon>
        <taxon>Pseudomonadati</taxon>
        <taxon>Bacteroidota</taxon>
        <taxon>Flavobacteriia</taxon>
        <taxon>Flavobacteriales</taxon>
        <taxon>Flavobacteriaceae</taxon>
        <taxon>Cochleicola</taxon>
    </lineage>
</organism>
<dbReference type="SUPFAM" id="SSF101874">
    <property type="entry name" value="YceI-like"/>
    <property type="match status" value="1"/>
</dbReference>
<dbReference type="AlphaFoldDB" id="A0A167KBU1"/>
<comment type="caution">
    <text evidence="3">The sequence shown here is derived from an EMBL/GenBank/DDBJ whole genome shotgun (WGS) entry which is preliminary data.</text>
</comment>
<evidence type="ECO:0000313" key="3">
    <source>
        <dbReference type="EMBL" id="OAB81702.1"/>
    </source>
</evidence>
<dbReference type="Gene3D" id="2.40.128.110">
    <property type="entry name" value="Lipid/polyisoprenoid-binding, YceI-like"/>
    <property type="match status" value="1"/>
</dbReference>
<evidence type="ECO:0000256" key="1">
    <source>
        <dbReference type="SAM" id="SignalP"/>
    </source>
</evidence>
<name>A0A167KBU1_9FLAO</name>
<gene>
    <name evidence="3" type="ORF">ULVI_00830</name>
</gene>
<evidence type="ECO:0000259" key="2">
    <source>
        <dbReference type="SMART" id="SM00867"/>
    </source>
</evidence>
<dbReference type="Pfam" id="PF04264">
    <property type="entry name" value="YceI"/>
    <property type="match status" value="1"/>
</dbReference>
<dbReference type="PANTHER" id="PTHR34406:SF1">
    <property type="entry name" value="PROTEIN YCEI"/>
    <property type="match status" value="1"/>
</dbReference>
<reference evidence="3 4" key="1">
    <citation type="submission" date="2016-02" db="EMBL/GenBank/DDBJ databases">
        <title>Ulvibacter sp. LPB0005, isolated from Thais luteostoma.</title>
        <authorList>
            <person name="Shin S.-K."/>
            <person name="Yi H."/>
        </authorList>
    </citation>
    <scope>NUCLEOTIDE SEQUENCE [LARGE SCALE GENOMIC DNA]</scope>
    <source>
        <strain evidence="3 4">LPB0005</strain>
    </source>
</reference>
<dbReference type="EMBL" id="LRXL01000004">
    <property type="protein sequence ID" value="OAB81702.1"/>
    <property type="molecule type" value="Genomic_DNA"/>
</dbReference>
<dbReference type="RefSeq" id="WP_068588468.1">
    <property type="nucleotide sequence ID" value="NZ_LRXL01000004.1"/>
</dbReference>
<dbReference type="STRING" id="1763537.ULVI_00830"/>
<feature type="chain" id="PRO_5007889300" evidence="1">
    <location>
        <begin position="18"/>
        <end position="188"/>
    </location>
</feature>
<dbReference type="OrthoDB" id="951410at2"/>
<dbReference type="Proteomes" id="UP000077013">
    <property type="component" value="Unassembled WGS sequence"/>
</dbReference>